<proteinExistence type="predicted"/>
<organism evidence="2 3">
    <name type="scientific">Actinomyces urogenitalis DORA_12</name>
    <dbReference type="NCBI Taxonomy" id="1403939"/>
    <lineage>
        <taxon>Bacteria</taxon>
        <taxon>Bacillati</taxon>
        <taxon>Actinomycetota</taxon>
        <taxon>Actinomycetes</taxon>
        <taxon>Actinomycetales</taxon>
        <taxon>Actinomycetaceae</taxon>
        <taxon>Actinomyces</taxon>
    </lineage>
</organism>
<reference evidence="2 3" key="1">
    <citation type="submission" date="2013-12" db="EMBL/GenBank/DDBJ databases">
        <title>A Varibaculum cambriense genome reconstructed from a premature infant gut community with otherwise low bacterial novelty that shifts toward anaerobic metabolism during the third week of life.</title>
        <authorList>
            <person name="Brown C.T."/>
            <person name="Sharon I."/>
            <person name="Thomas B.C."/>
            <person name="Castelle C.J."/>
            <person name="Morowitz M.J."/>
            <person name="Banfield J.F."/>
        </authorList>
    </citation>
    <scope>NUCLEOTIDE SEQUENCE [LARGE SCALE GENOMIC DNA]</scope>
    <source>
        <strain evidence="3">DORA_12</strain>
    </source>
</reference>
<feature type="compositionally biased region" description="Basic and acidic residues" evidence="1">
    <location>
        <begin position="195"/>
        <end position="213"/>
    </location>
</feature>
<evidence type="ECO:0000313" key="3">
    <source>
        <dbReference type="Proteomes" id="UP000018852"/>
    </source>
</evidence>
<evidence type="ECO:0000256" key="1">
    <source>
        <dbReference type="SAM" id="MobiDB-lite"/>
    </source>
</evidence>
<feature type="compositionally biased region" description="Basic and acidic residues" evidence="1">
    <location>
        <begin position="160"/>
        <end position="171"/>
    </location>
</feature>
<feature type="compositionally biased region" description="Gly residues" evidence="1">
    <location>
        <begin position="236"/>
        <end position="248"/>
    </location>
</feature>
<protein>
    <submittedName>
        <fullName evidence="2">Uncharacterized protein</fullName>
    </submittedName>
</protein>
<sequence>MPGEGDVSVRGLGAGTLAHGLQALGTELADMRPAHLPTSAVQLGDGIEDETHPLVGGHVGAGDQAEGLAGAALAVGGLRDPEAPDLDLVRSLREAPAQEAGGVVGDGVDLVDRLHDEAPRGDVAARGVSLVDVVGVGARDDPHVSPRQLASAQHPAQGRSGEEPVGVDRDPAGSLQPQGRQETAQACARAQGDGGEAHVHPEASEGAPRRGLDHPFTAQEDLAGTSQRLPAPVREAGGGQQGAPGVGRQGPCLAGTFRQTHRHDDDLVKGCGKRLDLLLEELLPYLVGVKVGQQQEGRGPLGGAGGGRAHPCSFVVPVVVVSSWGGAPSDSRGPLASKRRAA</sequence>
<feature type="compositionally biased region" description="Polar residues" evidence="1">
    <location>
        <begin position="175"/>
        <end position="184"/>
    </location>
</feature>
<feature type="region of interest" description="Disordered" evidence="1">
    <location>
        <begin position="230"/>
        <end position="254"/>
    </location>
</feature>
<evidence type="ECO:0000313" key="2">
    <source>
        <dbReference type="EMBL" id="ETJ02617.1"/>
    </source>
</evidence>
<gene>
    <name evidence="2" type="ORF">Q605_AUC00969G0002</name>
</gene>
<feature type="region of interest" description="Disordered" evidence="1">
    <location>
        <begin position="139"/>
        <end position="215"/>
    </location>
</feature>
<comment type="caution">
    <text evidence="2">The sequence shown here is derived from an EMBL/GenBank/DDBJ whole genome shotgun (WGS) entry which is preliminary data.</text>
</comment>
<dbReference type="AlphaFoldDB" id="W1V9F4"/>
<dbReference type="Proteomes" id="UP000018852">
    <property type="component" value="Unassembled WGS sequence"/>
</dbReference>
<accession>W1V9F4</accession>
<name>W1V9F4_9ACTO</name>
<dbReference type="EMBL" id="AZLV01000969">
    <property type="protein sequence ID" value="ETJ02617.1"/>
    <property type="molecule type" value="Genomic_DNA"/>
</dbReference>